<evidence type="ECO:0000313" key="2">
    <source>
        <dbReference type="EMBL" id="MFC5849415.1"/>
    </source>
</evidence>
<sequence>MKATQDGTCQICGARQRLPGGVLARHGYTVDYGYFNGVCLGAGHPSFEQSREALGEHITRIAAHLERLEARLAALAGPAPDQRGVHVYRVFGKRHGRSVTGTFSHGHDDQGREALLITSDAGEVRVVAVRHEGVRLLTPQEAADRARREQRLGVGQMLELTRLDLSQQQRRYDGWQPRDPLPLTSREVERERRAAVPRPPTKKQQAAERFRATFCEKYGREPVWGSWQTTNNNPALFAFGHLISSLGKHPDGSFAGYAPETLTRPLTRAASQVMNLAGMDGFLAWAGELLRAPVRWHERRQEFQTAAGEEARYVADFTGSLGTAQAVLSGPVPEVASFIAADGPVGCGQPD</sequence>
<gene>
    <name evidence="2" type="ORF">ACFPQ6_13970</name>
</gene>
<evidence type="ECO:0000313" key="3">
    <source>
        <dbReference type="Proteomes" id="UP001595979"/>
    </source>
</evidence>
<reference evidence="3" key="1">
    <citation type="journal article" date="2019" name="Int. J. Syst. Evol. Microbiol.">
        <title>The Global Catalogue of Microorganisms (GCM) 10K type strain sequencing project: providing services to taxonomists for standard genome sequencing and annotation.</title>
        <authorList>
            <consortium name="The Broad Institute Genomics Platform"/>
            <consortium name="The Broad Institute Genome Sequencing Center for Infectious Disease"/>
            <person name="Wu L."/>
            <person name="Ma J."/>
        </authorList>
    </citation>
    <scope>NUCLEOTIDE SEQUENCE [LARGE SCALE GENOMIC DNA]</scope>
    <source>
        <strain evidence="3">CGMCC 1.15053</strain>
    </source>
</reference>
<dbReference type="RefSeq" id="WP_380050534.1">
    <property type="nucleotide sequence ID" value="NZ_JBHSOH010000020.1"/>
</dbReference>
<dbReference type="Proteomes" id="UP001595979">
    <property type="component" value="Unassembled WGS sequence"/>
</dbReference>
<feature type="region of interest" description="Disordered" evidence="1">
    <location>
        <begin position="171"/>
        <end position="207"/>
    </location>
</feature>
<comment type="caution">
    <text evidence="2">The sequence shown here is derived from an EMBL/GenBank/DDBJ whole genome shotgun (WGS) entry which is preliminary data.</text>
</comment>
<organism evidence="2 3">
    <name type="scientific">Deinococcus petrolearius</name>
    <dbReference type="NCBI Taxonomy" id="1751295"/>
    <lineage>
        <taxon>Bacteria</taxon>
        <taxon>Thermotogati</taxon>
        <taxon>Deinococcota</taxon>
        <taxon>Deinococci</taxon>
        <taxon>Deinococcales</taxon>
        <taxon>Deinococcaceae</taxon>
        <taxon>Deinococcus</taxon>
    </lineage>
</organism>
<protein>
    <submittedName>
        <fullName evidence="2">Uncharacterized protein</fullName>
    </submittedName>
</protein>
<accession>A0ABW1DMS8</accession>
<keyword evidence="3" id="KW-1185">Reference proteome</keyword>
<name>A0ABW1DMS8_9DEIO</name>
<proteinExistence type="predicted"/>
<evidence type="ECO:0000256" key="1">
    <source>
        <dbReference type="SAM" id="MobiDB-lite"/>
    </source>
</evidence>
<dbReference type="EMBL" id="JBHSOH010000020">
    <property type="protein sequence ID" value="MFC5849415.1"/>
    <property type="molecule type" value="Genomic_DNA"/>
</dbReference>